<proteinExistence type="predicted"/>
<sequence length="215" mass="24443">MKTLYILISESLIGTHSNHNLKECVQSFCINIPINVKQSSDQKDSYINNTSLKDNDVFIDVMNCYKENNSNGVKVYFIIGFDADIQGEYMANVFKDELLEAGIDEKMIFRMPFADGGYVALQDFKSVQAYIDYKGLEADFLNFVKRYNTKNEANLPLMNFRKILAIKELSQNADEDFSVENNDGNSTFTFIVNTLSKNATSSKKIEKINNVIEAI</sequence>
<protein>
    <submittedName>
        <fullName evidence="1">Uncharacterized protein</fullName>
    </submittedName>
</protein>
<gene>
    <name evidence="1" type="ORF">CCS77_2081</name>
</gene>
<evidence type="ECO:0000313" key="2">
    <source>
        <dbReference type="Proteomes" id="UP000241854"/>
    </source>
</evidence>
<dbReference type="Proteomes" id="UP000241854">
    <property type="component" value="Plasmid pICON"/>
</dbReference>
<accession>A0A2R4P323</accession>
<dbReference type="AlphaFoldDB" id="A0A2R4P323"/>
<dbReference type="EMBL" id="CP021643">
    <property type="protein sequence ID" value="AVX45087.1"/>
    <property type="molecule type" value="Genomic_DNA"/>
</dbReference>
<geneLocation type="plasmid" evidence="2">
    <name>picon</name>
</geneLocation>
<keyword evidence="1" id="KW-0614">Plasmid</keyword>
<reference evidence="1 2" key="1">
    <citation type="journal article" date="2018" name="Emerg. Microbes Infect.">
        <title>Genomic analysis of oral Campylobacter concisus strains identified a potential bacterial molecular marker associated with active Crohn's disease.</title>
        <authorList>
            <person name="Liu F."/>
            <person name="Ma R."/>
            <person name="Tay C.Y.A."/>
            <person name="Octavia S."/>
            <person name="Lan R."/>
            <person name="Chung H.K.L."/>
            <person name="Riordan S.M."/>
            <person name="Grimm M.C."/>
            <person name="Leong R.W."/>
            <person name="Tanaka M.M."/>
            <person name="Connor S."/>
            <person name="Zhang L."/>
        </authorList>
    </citation>
    <scope>NUCLEOTIDE SEQUENCE [LARGE SCALE GENOMIC DNA]</scope>
    <source>
        <strain evidence="1 2">P2CDO4</strain>
        <plasmid evidence="1">pICON</plasmid>
    </source>
</reference>
<name>A0A2R4P323_9BACT</name>
<evidence type="ECO:0000313" key="1">
    <source>
        <dbReference type="EMBL" id="AVX45087.1"/>
    </source>
</evidence>
<dbReference type="RefSeq" id="WP_107917389.1">
    <property type="nucleotide sequence ID" value="NZ_CP021643.1"/>
</dbReference>
<organism evidence="1 2">
    <name type="scientific">Campylobacter concisus</name>
    <dbReference type="NCBI Taxonomy" id="199"/>
    <lineage>
        <taxon>Bacteria</taxon>
        <taxon>Pseudomonadati</taxon>
        <taxon>Campylobacterota</taxon>
        <taxon>Epsilonproteobacteria</taxon>
        <taxon>Campylobacterales</taxon>
        <taxon>Campylobacteraceae</taxon>
        <taxon>Campylobacter</taxon>
    </lineage>
</organism>